<dbReference type="EMBL" id="WVRA01000003">
    <property type="protein sequence ID" value="NOE18525.1"/>
    <property type="molecule type" value="Genomic_DNA"/>
</dbReference>
<evidence type="ECO:0000313" key="4">
    <source>
        <dbReference type="EMBL" id="NOE18525.1"/>
    </source>
</evidence>
<evidence type="ECO:0000313" key="5">
    <source>
        <dbReference type="Proteomes" id="UP000597886"/>
    </source>
</evidence>
<dbReference type="GO" id="GO:0008146">
    <property type="term" value="F:sulfotransferase activity"/>
    <property type="evidence" value="ECO:0007669"/>
    <property type="project" value="InterPro"/>
</dbReference>
<dbReference type="InterPro" id="IPR027417">
    <property type="entry name" value="P-loop_NTPase"/>
</dbReference>
<proteinExistence type="inferred from homology"/>
<dbReference type="Pfam" id="PF00685">
    <property type="entry name" value="Sulfotransfer_1"/>
    <property type="match status" value="1"/>
</dbReference>
<dbReference type="Gene3D" id="3.40.50.300">
    <property type="entry name" value="P-loop containing nucleotide triphosphate hydrolases"/>
    <property type="match status" value="1"/>
</dbReference>
<sequence length="295" mass="33945">MKNGLPRKTTDYVGEVTNTDIWSGFEIRPSDVFVCTPPKCGTTWTQTLVRMLITETADPSVYDNRVSPWLDCSFRDRVAQADELSAQRHRRCIKTHTPLDGIVFSPNAQYLVVHRHPVDVHFSMRRHVENMKHDWLDYLFPDDLSEAFDMFLNRPASSKGTDDLTLRSIIHHFHSFWMYRDLPNIHFLHYAELSRDLPGQVARLARIMDIEIDPDLVKDIAGAGSFGSMKNNAIRLEQTPGFTSGFHDFAQFFSSGTSNKWEGKLTEQDMARYDACMSRLVSAEERLWLERGLVS</sequence>
<protein>
    <recommendedName>
        <fullName evidence="3">Sulfotransferase domain-containing protein</fullName>
    </recommendedName>
</protein>
<dbReference type="Proteomes" id="UP000597886">
    <property type="component" value="Unassembled WGS sequence"/>
</dbReference>
<dbReference type="InterPro" id="IPR000863">
    <property type="entry name" value="Sulfotransferase_dom"/>
</dbReference>
<comment type="similarity">
    <text evidence="1">Belongs to the sulfotransferase 1 family.</text>
</comment>
<comment type="caution">
    <text evidence="4">The sequence shown here is derived from an EMBL/GenBank/DDBJ whole genome shotgun (WGS) entry which is preliminary data.</text>
</comment>
<dbReference type="RefSeq" id="WP_171329945.1">
    <property type="nucleotide sequence ID" value="NZ_WVRA01000003.1"/>
</dbReference>
<name>A0AA90YYF8_9RHOB</name>
<feature type="domain" description="Sulfotransferase" evidence="3">
    <location>
        <begin position="29"/>
        <end position="279"/>
    </location>
</feature>
<evidence type="ECO:0000256" key="2">
    <source>
        <dbReference type="ARBA" id="ARBA00022679"/>
    </source>
</evidence>
<accession>A0AA90YYF8</accession>
<reference evidence="4" key="1">
    <citation type="submission" date="2019-12" db="EMBL/GenBank/DDBJ databases">
        <title>Ruegeria JWLKs population differentiation of coral mucus and skeleton niches.</title>
        <authorList>
            <person name="Luo D."/>
        </authorList>
    </citation>
    <scope>NUCLEOTIDE SEQUENCE</scope>
    <source>
        <strain evidence="4">HKCCD6181</strain>
    </source>
</reference>
<evidence type="ECO:0000259" key="3">
    <source>
        <dbReference type="Pfam" id="PF00685"/>
    </source>
</evidence>
<evidence type="ECO:0000256" key="1">
    <source>
        <dbReference type="ARBA" id="ARBA00005771"/>
    </source>
</evidence>
<organism evidence="4 5">
    <name type="scientific">Ruegeria atlantica</name>
    <dbReference type="NCBI Taxonomy" id="81569"/>
    <lineage>
        <taxon>Bacteria</taxon>
        <taxon>Pseudomonadati</taxon>
        <taxon>Pseudomonadota</taxon>
        <taxon>Alphaproteobacteria</taxon>
        <taxon>Rhodobacterales</taxon>
        <taxon>Roseobacteraceae</taxon>
        <taxon>Ruegeria</taxon>
    </lineage>
</organism>
<gene>
    <name evidence="4" type="ORF">GS634_10405</name>
</gene>
<dbReference type="PANTHER" id="PTHR11783">
    <property type="entry name" value="SULFOTRANSFERASE SULT"/>
    <property type="match status" value="1"/>
</dbReference>
<dbReference type="SUPFAM" id="SSF52540">
    <property type="entry name" value="P-loop containing nucleoside triphosphate hydrolases"/>
    <property type="match status" value="1"/>
</dbReference>
<dbReference type="AlphaFoldDB" id="A0AA90YYF8"/>
<keyword evidence="2" id="KW-0808">Transferase</keyword>